<dbReference type="SUPFAM" id="SSF51445">
    <property type="entry name" value="(Trans)glycosidases"/>
    <property type="match status" value="1"/>
</dbReference>
<dbReference type="GO" id="GO:0016787">
    <property type="term" value="F:hydrolase activity"/>
    <property type="evidence" value="ECO:0007669"/>
    <property type="project" value="UniProtKB-KW"/>
</dbReference>
<dbReference type="Gene3D" id="3.20.20.80">
    <property type="entry name" value="Glycosidases"/>
    <property type="match status" value="1"/>
</dbReference>
<organism evidence="5 6">
    <name type="scientific">Thalassobellus suaedae</name>
    <dbReference type="NCBI Taxonomy" id="3074124"/>
    <lineage>
        <taxon>Bacteria</taxon>
        <taxon>Pseudomonadati</taxon>
        <taxon>Bacteroidota</taxon>
        <taxon>Flavobacteriia</taxon>
        <taxon>Flavobacteriales</taxon>
        <taxon>Flavobacteriaceae</taxon>
        <taxon>Thalassobellus</taxon>
    </lineage>
</organism>
<evidence type="ECO:0000313" key="6">
    <source>
        <dbReference type="Proteomes" id="UP001302806"/>
    </source>
</evidence>
<proteinExistence type="inferred from homology"/>
<dbReference type="Proteomes" id="UP001302806">
    <property type="component" value="Chromosome"/>
</dbReference>
<protein>
    <recommendedName>
        <fullName evidence="4">Arabinogalactan endo-beta-1,4-galactanase</fullName>
        <ecNumber evidence="4">3.2.1.89</ecNumber>
    </recommendedName>
</protein>
<dbReference type="PANTHER" id="PTHR34983">
    <property type="entry name" value="ARABINOGALACTAN ENDO-BETA-1,4-GALACTANASE A"/>
    <property type="match status" value="1"/>
</dbReference>
<dbReference type="InterPro" id="IPR017853">
    <property type="entry name" value="GH"/>
</dbReference>
<keyword evidence="2 4" id="KW-0378">Hydrolase</keyword>
<accession>A0ABY9XP30</accession>
<gene>
    <name evidence="5" type="ORF">RHP51_10580</name>
</gene>
<dbReference type="EMBL" id="CP134537">
    <property type="protein sequence ID" value="WNH07654.1"/>
    <property type="molecule type" value="Genomic_DNA"/>
</dbReference>
<dbReference type="Pfam" id="PF07745">
    <property type="entry name" value="Glyco_hydro_53"/>
    <property type="match status" value="1"/>
</dbReference>
<reference evidence="5 6" key="1">
    <citation type="submission" date="2023-09" db="EMBL/GenBank/DDBJ databases">
        <title>Thalassobella suaedae gen. nov., sp. nov., a marine bacterium of the family Flavobacteriaceae isolated from a halophyte Suaeda japonica.</title>
        <authorList>
            <person name="Lee S.Y."/>
            <person name="Hwang C.Y."/>
        </authorList>
    </citation>
    <scope>NUCLEOTIDE SEQUENCE [LARGE SCALE GENOMIC DNA]</scope>
    <source>
        <strain evidence="5 6">HL-DH14</strain>
    </source>
</reference>
<sequence length="57" mass="6686">MNFLLDFHYSDTWVDPAKQFTPAAWSNLHGSALEGKIYSYTQETVQRFIDEGVRYLK</sequence>
<keyword evidence="3 4" id="KW-0326">Glycosidase</keyword>
<dbReference type="RefSeq" id="WP_415864541.1">
    <property type="nucleotide sequence ID" value="NZ_CP134537.1"/>
</dbReference>
<comment type="similarity">
    <text evidence="1 4">Belongs to the glycosyl hydrolase 53 family.</text>
</comment>
<evidence type="ECO:0000256" key="2">
    <source>
        <dbReference type="ARBA" id="ARBA00022801"/>
    </source>
</evidence>
<name>A0ABY9XP30_9FLAO</name>
<dbReference type="InterPro" id="IPR011683">
    <property type="entry name" value="Glyco_hydro_53"/>
</dbReference>
<evidence type="ECO:0000256" key="1">
    <source>
        <dbReference type="ARBA" id="ARBA00010687"/>
    </source>
</evidence>
<dbReference type="EC" id="3.2.1.89" evidence="4"/>
<evidence type="ECO:0000256" key="4">
    <source>
        <dbReference type="RuleBase" id="RU361192"/>
    </source>
</evidence>
<evidence type="ECO:0000313" key="5">
    <source>
        <dbReference type="EMBL" id="WNH07654.1"/>
    </source>
</evidence>
<evidence type="ECO:0000256" key="3">
    <source>
        <dbReference type="ARBA" id="ARBA00023295"/>
    </source>
</evidence>
<dbReference type="PANTHER" id="PTHR34983:SF2">
    <property type="entry name" value="ENDO-BETA-1,4-GALACTANASE"/>
    <property type="match status" value="1"/>
</dbReference>
<comment type="catalytic activity">
    <reaction evidence="4">
        <text>The enzyme specifically hydrolyzes (1-&gt;4)-beta-D-galactosidic linkages in type I arabinogalactans.</text>
        <dbReference type="EC" id="3.2.1.89"/>
    </reaction>
</comment>